<dbReference type="KEGG" id="soy:115890267"/>
<protein>
    <submittedName>
        <fullName evidence="3">Cyclin-dependent kinase 2-interacting protein-like</fullName>
    </submittedName>
</protein>
<dbReference type="InParanoid" id="A0A6J2YU10"/>
<dbReference type="Proteomes" id="UP000504635">
    <property type="component" value="Unplaced"/>
</dbReference>
<gene>
    <name evidence="3" type="primary">LOC115890267</name>
</gene>
<sequence>MNKRTPKREKTVNSTLSPITLTESPGSGSPQKNLTGPARIIKDIIADLYNNIQRWNSHHINGCSIVKQIASIKSDTPKISSIQLEESVNELYSVVQQLEINRNVFITLINQCEAFPKLPNVENPVFFSLEASNIAHYVNSISLAYINEFKTKKLILENIAFSKDTNDVMFLATYWTHQLNITGLSNFYLECLLVETGHRVIK</sequence>
<evidence type="ECO:0000256" key="1">
    <source>
        <dbReference type="SAM" id="MobiDB-lite"/>
    </source>
</evidence>
<name>A0A6J2YU10_SITOR</name>
<accession>A0A6J2YU10</accession>
<dbReference type="GeneID" id="115890267"/>
<dbReference type="AlphaFoldDB" id="A0A6J2YU10"/>
<reference evidence="3" key="1">
    <citation type="submission" date="2025-08" db="UniProtKB">
        <authorList>
            <consortium name="RefSeq"/>
        </authorList>
    </citation>
    <scope>IDENTIFICATION</scope>
    <source>
        <tissue evidence="3">Gonads</tissue>
    </source>
</reference>
<organism evidence="2 3">
    <name type="scientific">Sitophilus oryzae</name>
    <name type="common">Rice weevil</name>
    <name type="synonym">Curculio oryzae</name>
    <dbReference type="NCBI Taxonomy" id="7048"/>
    <lineage>
        <taxon>Eukaryota</taxon>
        <taxon>Metazoa</taxon>
        <taxon>Ecdysozoa</taxon>
        <taxon>Arthropoda</taxon>
        <taxon>Hexapoda</taxon>
        <taxon>Insecta</taxon>
        <taxon>Pterygota</taxon>
        <taxon>Neoptera</taxon>
        <taxon>Endopterygota</taxon>
        <taxon>Coleoptera</taxon>
        <taxon>Polyphaga</taxon>
        <taxon>Cucujiformia</taxon>
        <taxon>Curculionidae</taxon>
        <taxon>Dryophthorinae</taxon>
        <taxon>Sitophilus</taxon>
    </lineage>
</organism>
<dbReference type="OrthoDB" id="17066at2759"/>
<feature type="region of interest" description="Disordered" evidence="1">
    <location>
        <begin position="1"/>
        <end position="34"/>
    </location>
</feature>
<feature type="compositionally biased region" description="Polar residues" evidence="1">
    <location>
        <begin position="12"/>
        <end position="34"/>
    </location>
</feature>
<keyword evidence="2" id="KW-1185">Reference proteome</keyword>
<evidence type="ECO:0000313" key="3">
    <source>
        <dbReference type="RefSeq" id="XP_030766310.1"/>
    </source>
</evidence>
<evidence type="ECO:0000313" key="2">
    <source>
        <dbReference type="Proteomes" id="UP000504635"/>
    </source>
</evidence>
<dbReference type="RefSeq" id="XP_030766310.1">
    <property type="nucleotide sequence ID" value="XM_030910450.1"/>
</dbReference>
<proteinExistence type="predicted"/>